<dbReference type="OrthoDB" id="270284at2759"/>
<feature type="region of interest" description="Disordered" evidence="2">
    <location>
        <begin position="1"/>
        <end position="45"/>
    </location>
</feature>
<dbReference type="GO" id="GO:0005634">
    <property type="term" value="C:nucleus"/>
    <property type="evidence" value="ECO:0007669"/>
    <property type="project" value="TreeGrafter"/>
</dbReference>
<dbReference type="Proteomes" id="UP000305067">
    <property type="component" value="Unassembled WGS sequence"/>
</dbReference>
<feature type="compositionally biased region" description="Basic and acidic residues" evidence="2">
    <location>
        <begin position="199"/>
        <end position="219"/>
    </location>
</feature>
<proteinExistence type="inferred from homology"/>
<organism evidence="3 4">
    <name type="scientific">Pterulicium gracile</name>
    <dbReference type="NCBI Taxonomy" id="1884261"/>
    <lineage>
        <taxon>Eukaryota</taxon>
        <taxon>Fungi</taxon>
        <taxon>Dikarya</taxon>
        <taxon>Basidiomycota</taxon>
        <taxon>Agaricomycotina</taxon>
        <taxon>Agaricomycetes</taxon>
        <taxon>Agaricomycetidae</taxon>
        <taxon>Agaricales</taxon>
        <taxon>Pleurotineae</taxon>
        <taxon>Pterulaceae</taxon>
        <taxon>Pterulicium</taxon>
    </lineage>
</organism>
<evidence type="ECO:0000313" key="3">
    <source>
        <dbReference type="EMBL" id="TFL05097.1"/>
    </source>
</evidence>
<feature type="compositionally biased region" description="Basic and acidic residues" evidence="2">
    <location>
        <begin position="30"/>
        <end position="45"/>
    </location>
</feature>
<dbReference type="PANTHER" id="PTHR13349:SF2">
    <property type="entry name" value="TRANSLATION MACHINERY-ASSOCIATED PROTEIN 16"/>
    <property type="match status" value="1"/>
</dbReference>
<dbReference type="Pfam" id="PF11176">
    <property type="entry name" value="Tma16"/>
    <property type="match status" value="1"/>
</dbReference>
<evidence type="ECO:0000256" key="1">
    <source>
        <dbReference type="ARBA" id="ARBA00034127"/>
    </source>
</evidence>
<sequence length="244" mass="27533">MAPSTTSSGKIPVSSAKKSAAKPRVGGKIASDKAFHPQSRKADQLARKAIRKGKMGNLASKRSTKRHVMRSIYNFFYEAIPEDGRALLEDELRYIIETVWLTKYDDELEEEQAARRKGRPKSVKESKLEELKSKDVEEYRTGLEVPDMLSQDNVDLFRRWDQKETGFLQLMRFIRISSSSPEIIVSRKGTHKSLATPANKEDGMDLDHEEAPQLLEHPEPAPLVTENSSNNDSSTIMGMDQSVI</sequence>
<dbReference type="STRING" id="1884261.A0A5C3QUN4"/>
<evidence type="ECO:0000256" key="2">
    <source>
        <dbReference type="SAM" id="MobiDB-lite"/>
    </source>
</evidence>
<evidence type="ECO:0000313" key="4">
    <source>
        <dbReference type="Proteomes" id="UP000305067"/>
    </source>
</evidence>
<feature type="region of interest" description="Disordered" evidence="2">
    <location>
        <begin position="190"/>
        <end position="244"/>
    </location>
</feature>
<dbReference type="PANTHER" id="PTHR13349">
    <property type="entry name" value="TRANSLATION MACHINERY-ASSOCIATED PROTEIN 16"/>
    <property type="match status" value="1"/>
</dbReference>
<dbReference type="Gene3D" id="1.20.1440.170">
    <property type="entry name" value="Translation machinery-associated protein 16-like"/>
    <property type="match status" value="1"/>
</dbReference>
<dbReference type="InterPro" id="IPR021346">
    <property type="entry name" value="Tma16"/>
</dbReference>
<accession>A0A5C3QUN4</accession>
<dbReference type="EMBL" id="ML178817">
    <property type="protein sequence ID" value="TFL05097.1"/>
    <property type="molecule type" value="Genomic_DNA"/>
</dbReference>
<name>A0A5C3QUN4_9AGAR</name>
<gene>
    <name evidence="3" type="ORF">BDV98DRAFT_561474</name>
</gene>
<protein>
    <recommendedName>
        <fullName evidence="5">Translation machinery-associated protein 16</fullName>
    </recommendedName>
</protein>
<keyword evidence="4" id="KW-1185">Reference proteome</keyword>
<comment type="similarity">
    <text evidence="1">Belongs to the TMA16 family.</text>
</comment>
<dbReference type="AlphaFoldDB" id="A0A5C3QUN4"/>
<evidence type="ECO:0008006" key="5">
    <source>
        <dbReference type="Google" id="ProtNLM"/>
    </source>
</evidence>
<reference evidence="3 4" key="1">
    <citation type="journal article" date="2019" name="Nat. Ecol. Evol.">
        <title>Megaphylogeny resolves global patterns of mushroom evolution.</title>
        <authorList>
            <person name="Varga T."/>
            <person name="Krizsan K."/>
            <person name="Foldi C."/>
            <person name="Dima B."/>
            <person name="Sanchez-Garcia M."/>
            <person name="Sanchez-Ramirez S."/>
            <person name="Szollosi G.J."/>
            <person name="Szarkandi J.G."/>
            <person name="Papp V."/>
            <person name="Albert L."/>
            <person name="Andreopoulos W."/>
            <person name="Angelini C."/>
            <person name="Antonin V."/>
            <person name="Barry K.W."/>
            <person name="Bougher N.L."/>
            <person name="Buchanan P."/>
            <person name="Buyck B."/>
            <person name="Bense V."/>
            <person name="Catcheside P."/>
            <person name="Chovatia M."/>
            <person name="Cooper J."/>
            <person name="Damon W."/>
            <person name="Desjardin D."/>
            <person name="Finy P."/>
            <person name="Geml J."/>
            <person name="Haridas S."/>
            <person name="Hughes K."/>
            <person name="Justo A."/>
            <person name="Karasinski D."/>
            <person name="Kautmanova I."/>
            <person name="Kiss B."/>
            <person name="Kocsube S."/>
            <person name="Kotiranta H."/>
            <person name="LaButti K.M."/>
            <person name="Lechner B.E."/>
            <person name="Liimatainen K."/>
            <person name="Lipzen A."/>
            <person name="Lukacs Z."/>
            <person name="Mihaltcheva S."/>
            <person name="Morgado L.N."/>
            <person name="Niskanen T."/>
            <person name="Noordeloos M.E."/>
            <person name="Ohm R.A."/>
            <person name="Ortiz-Santana B."/>
            <person name="Ovrebo C."/>
            <person name="Racz N."/>
            <person name="Riley R."/>
            <person name="Savchenko A."/>
            <person name="Shiryaev A."/>
            <person name="Soop K."/>
            <person name="Spirin V."/>
            <person name="Szebenyi C."/>
            <person name="Tomsovsky M."/>
            <person name="Tulloss R.E."/>
            <person name="Uehling J."/>
            <person name="Grigoriev I.V."/>
            <person name="Vagvolgyi C."/>
            <person name="Papp T."/>
            <person name="Martin F.M."/>
            <person name="Miettinen O."/>
            <person name="Hibbett D.S."/>
            <person name="Nagy L.G."/>
        </authorList>
    </citation>
    <scope>NUCLEOTIDE SEQUENCE [LARGE SCALE GENOMIC DNA]</scope>
    <source>
        <strain evidence="3 4">CBS 309.79</strain>
    </source>
</reference>
<feature type="compositionally biased region" description="Polar residues" evidence="2">
    <location>
        <begin position="225"/>
        <end position="236"/>
    </location>
</feature>
<dbReference type="InterPro" id="IPR038356">
    <property type="entry name" value="Tma16_sf"/>
</dbReference>